<dbReference type="PANTHER" id="PTHR15002">
    <property type="entry name" value="RIBOSOMAL BIOGENESIS PROTEIN LAS1L"/>
    <property type="match status" value="1"/>
</dbReference>
<proteinExistence type="predicted"/>
<keyword evidence="2" id="KW-1185">Reference proteome</keyword>
<organism evidence="1 2">
    <name type="scientific">Xylocopa violacea</name>
    <name type="common">Violet carpenter bee</name>
    <name type="synonym">Apis violacea</name>
    <dbReference type="NCBI Taxonomy" id="135666"/>
    <lineage>
        <taxon>Eukaryota</taxon>
        <taxon>Metazoa</taxon>
        <taxon>Ecdysozoa</taxon>
        <taxon>Arthropoda</taxon>
        <taxon>Hexapoda</taxon>
        <taxon>Insecta</taxon>
        <taxon>Pterygota</taxon>
        <taxon>Neoptera</taxon>
        <taxon>Endopterygota</taxon>
        <taxon>Hymenoptera</taxon>
        <taxon>Apocrita</taxon>
        <taxon>Aculeata</taxon>
        <taxon>Apoidea</taxon>
        <taxon>Anthophila</taxon>
        <taxon>Apidae</taxon>
        <taxon>Xylocopa</taxon>
        <taxon>Xylocopa</taxon>
    </lineage>
</organism>
<evidence type="ECO:0000313" key="2">
    <source>
        <dbReference type="Proteomes" id="UP001642520"/>
    </source>
</evidence>
<gene>
    <name evidence="1" type="ORF">XYLVIOL_LOCUS10930</name>
</gene>
<name>A0ABP1PG42_XYLVO</name>
<dbReference type="EMBL" id="CAXAJV020001301">
    <property type="protein sequence ID" value="CAL7952198.1"/>
    <property type="molecule type" value="Genomic_DNA"/>
</dbReference>
<dbReference type="PANTHER" id="PTHR15002:SF0">
    <property type="entry name" value="RIBOSOMAL BIOGENESIS PROTEIN LAS1L"/>
    <property type="match status" value="1"/>
</dbReference>
<comment type="caution">
    <text evidence="1">The sequence shown here is derived from an EMBL/GenBank/DDBJ whole genome shotgun (WGS) entry which is preliminary data.</text>
</comment>
<dbReference type="Pfam" id="PF04031">
    <property type="entry name" value="Las1"/>
    <property type="match status" value="1"/>
</dbReference>
<protein>
    <recommendedName>
        <fullName evidence="3">Ribosomal biogenesis protein LAS1L</fullName>
    </recommendedName>
</protein>
<dbReference type="Proteomes" id="UP001642520">
    <property type="component" value="Unassembled WGS sequence"/>
</dbReference>
<evidence type="ECO:0000313" key="1">
    <source>
        <dbReference type="EMBL" id="CAL7952198.1"/>
    </source>
</evidence>
<evidence type="ECO:0008006" key="3">
    <source>
        <dbReference type="Google" id="ProtNLM"/>
    </source>
</evidence>
<reference evidence="1 2" key="1">
    <citation type="submission" date="2024-08" db="EMBL/GenBank/DDBJ databases">
        <authorList>
            <person name="Will J Nash"/>
            <person name="Angela Man"/>
            <person name="Seanna McTaggart"/>
            <person name="Kendall Baker"/>
            <person name="Tom Barker"/>
            <person name="Leah Catchpole"/>
            <person name="Alex Durrant"/>
            <person name="Karim Gharbi"/>
            <person name="Naomi Irish"/>
            <person name="Gemy Kaithakottil"/>
            <person name="Debby Ku"/>
            <person name="Aaliyah Providence"/>
            <person name="Felix Shaw"/>
            <person name="David Swarbreck"/>
            <person name="Chris Watkins"/>
            <person name="Ann M. McCartney"/>
            <person name="Giulio Formenti"/>
            <person name="Alice Mouton"/>
            <person name="Noel Vella"/>
            <person name="Bjorn M von Reumont"/>
            <person name="Adriana Vella"/>
            <person name="Wilfried Haerty"/>
        </authorList>
    </citation>
    <scope>NUCLEOTIDE SEQUENCE [LARGE SCALE GENOMIC DNA]</scope>
</reference>
<sequence>MALFVKQEELKPVPWFSLAEWHHVYEQIYSNDVDEQVKGYEMLLAWEARIPKLPVGVDCTLSILQVCIRDREWTPKVNSGELSISYENDLCLMYSTTIMRLLNHVSNIGHTKQTSMFQIAKEIKIPEWIVNLRHDTAHGYELPSISVLRIAANILLAWLHEEYWAPEAKRMQECLITEESMKEVQESEVVQDFGDLIELWTSVSLYIHAGYHLVSNIPDLQLKETLQELRSYAISLSDKDRSNVENDEDNYVEPASNDIKKDKKYTLETARIVLLSEISRYLSRKSIPNKKDIICNILFSSDVFLPNKDILSIFNQKQNAENEIENAVLSLDMVKFWQDIIFLLYEKDLMEALIVKLLQLIDDEEVTKEKRLSASLWVSSIAYSFLKLDTAHSISRTLEYELETTGKNLSPKVLELKIKENTDRDYPHLKCILWFNLSYVVLPCLTDLKFVSKLIFNANEFSIKFIVPILELISPRIDKGRKQLLLNLVNIYAAGKTTDDKNAHEFEKIFTLQDLQQYERILNVDNEQNKSEDKVPRFLADQTIRNNCWKFATATYNWMECPIGLLPWQSDTLEFISPMNTIVQKYDVSASESEITPGIIDRKDLKMQSQINWDNVLRKKKRLNKKIERKNPALMINKALEATKKQK</sequence>
<accession>A0ABP1PG42</accession>
<dbReference type="InterPro" id="IPR007174">
    <property type="entry name" value="Las1"/>
</dbReference>